<dbReference type="KEGG" id="cpis:HS961_07375"/>
<dbReference type="Pfam" id="PF00675">
    <property type="entry name" value="Peptidase_M16"/>
    <property type="match status" value="1"/>
</dbReference>
<dbReference type="SUPFAM" id="SSF63411">
    <property type="entry name" value="LuxS/MPP-like metallohydrolase"/>
    <property type="match status" value="2"/>
</dbReference>
<keyword evidence="1" id="KW-0732">Signal</keyword>
<dbReference type="PANTHER" id="PTHR11851">
    <property type="entry name" value="METALLOPROTEASE"/>
    <property type="match status" value="1"/>
</dbReference>
<protein>
    <submittedName>
        <fullName evidence="4">Insulinase family protein</fullName>
    </submittedName>
</protein>
<feature type="chain" id="PRO_5028928801" evidence="1">
    <location>
        <begin position="25"/>
        <end position="447"/>
    </location>
</feature>
<sequence length="447" mass="47529">MRTSFCKTLVGGVAALLASHSAWALLPIEHWTQDSGAQVWLVNSPTIPMVDVQLNFDAGSRRDPAAQAGLANAAALMASKGVKAQAGAPALDENAVGEAWADLGASFGASASSDALTFSLRSLTDASLLDRAADLAARQITQPSYDDAVWQRERERWNAAIKEGNTRPAVVAGRAFNKAVFGSHPYGLRTTEETLAQINPGLMQQYLARSVDACRAKVTLVGALDKAQADALVKRLLAKMPATPKAQCAAPAEVPPVQPLAKADEIQIAFDSAQAQVLMGQPGIRRADPDFLAVLVGNQILGGGGFASRLMEEVREKRGLVYGVYSAFNPGLDAGAFQIGLQTRPDQAAEALKVTREVLSDFIAKGPSDKELRDAKDNLIGGFALRVDSNAKLLGNVTNIAWNGLPLDYLDHWTDRVEALSADDVRKAMARMVQPDKQVTVVLGAKP</sequence>
<gene>
    <name evidence="4" type="ORF">HS961_07375</name>
</gene>
<organism evidence="4 5">
    <name type="scientific">Comamonas piscis</name>
    <dbReference type="NCBI Taxonomy" id="1562974"/>
    <lineage>
        <taxon>Bacteria</taxon>
        <taxon>Pseudomonadati</taxon>
        <taxon>Pseudomonadota</taxon>
        <taxon>Betaproteobacteria</taxon>
        <taxon>Burkholderiales</taxon>
        <taxon>Comamonadaceae</taxon>
        <taxon>Comamonas</taxon>
    </lineage>
</organism>
<dbReference type="RefSeq" id="WP_182327089.1">
    <property type="nucleotide sequence ID" value="NZ_CP058554.1"/>
</dbReference>
<feature type="signal peptide" evidence="1">
    <location>
        <begin position="1"/>
        <end position="24"/>
    </location>
</feature>
<dbReference type="Pfam" id="PF05193">
    <property type="entry name" value="Peptidase_M16_C"/>
    <property type="match status" value="1"/>
</dbReference>
<dbReference type="EMBL" id="CP058554">
    <property type="protein sequence ID" value="QMV72675.1"/>
    <property type="molecule type" value="Genomic_DNA"/>
</dbReference>
<evidence type="ECO:0000259" key="2">
    <source>
        <dbReference type="Pfam" id="PF00675"/>
    </source>
</evidence>
<reference evidence="4 5" key="1">
    <citation type="journal article" date="2020" name="G3 (Bethesda)">
        <title>CeMbio - The Caenorhabditis elegans Microbiome Resource.</title>
        <authorList>
            <person name="Dirksen P."/>
            <person name="Assie A."/>
            <person name="Zimmermann J."/>
            <person name="Zhang F."/>
            <person name="Tietje A.M."/>
            <person name="Marsh S.A."/>
            <person name="Felix M.A."/>
            <person name="Shapira M."/>
            <person name="Kaleta C."/>
            <person name="Schulenburg H."/>
            <person name="Samuel B."/>
        </authorList>
    </citation>
    <scope>NUCLEOTIDE SEQUENCE [LARGE SCALE GENOMIC DNA]</scope>
    <source>
        <strain evidence="4 5">BIGb0172</strain>
    </source>
</reference>
<proteinExistence type="predicted"/>
<dbReference type="InterPro" id="IPR011765">
    <property type="entry name" value="Pept_M16_N"/>
</dbReference>
<evidence type="ECO:0000259" key="3">
    <source>
        <dbReference type="Pfam" id="PF05193"/>
    </source>
</evidence>
<dbReference type="PANTHER" id="PTHR11851:SF224">
    <property type="entry name" value="PROCESSING PROTEASE"/>
    <property type="match status" value="1"/>
</dbReference>
<evidence type="ECO:0000313" key="4">
    <source>
        <dbReference type="EMBL" id="QMV72675.1"/>
    </source>
</evidence>
<dbReference type="Gene3D" id="3.30.830.10">
    <property type="entry name" value="Metalloenzyme, LuxS/M16 peptidase-like"/>
    <property type="match status" value="2"/>
</dbReference>
<evidence type="ECO:0000256" key="1">
    <source>
        <dbReference type="SAM" id="SignalP"/>
    </source>
</evidence>
<evidence type="ECO:0000313" key="5">
    <source>
        <dbReference type="Proteomes" id="UP000515240"/>
    </source>
</evidence>
<dbReference type="InterPro" id="IPR050361">
    <property type="entry name" value="MPP/UQCRC_Complex"/>
</dbReference>
<dbReference type="InterPro" id="IPR007863">
    <property type="entry name" value="Peptidase_M16_C"/>
</dbReference>
<dbReference type="GO" id="GO:0046872">
    <property type="term" value="F:metal ion binding"/>
    <property type="evidence" value="ECO:0007669"/>
    <property type="project" value="InterPro"/>
</dbReference>
<dbReference type="InterPro" id="IPR011249">
    <property type="entry name" value="Metalloenz_LuxS/M16"/>
</dbReference>
<keyword evidence="5" id="KW-1185">Reference proteome</keyword>
<name>A0A7G5EFA0_9BURK</name>
<dbReference type="AlphaFoldDB" id="A0A7G5EFA0"/>
<feature type="domain" description="Peptidase M16 C-terminal" evidence="3">
    <location>
        <begin position="211"/>
        <end position="379"/>
    </location>
</feature>
<dbReference type="Proteomes" id="UP000515240">
    <property type="component" value="Chromosome"/>
</dbReference>
<feature type="domain" description="Peptidase M16 N-terminal" evidence="2">
    <location>
        <begin position="39"/>
        <end position="189"/>
    </location>
</feature>
<accession>A0A7G5EFA0</accession>